<evidence type="ECO:0000256" key="6">
    <source>
        <dbReference type="ARBA" id="ARBA00023012"/>
    </source>
</evidence>
<dbReference type="InterPro" id="IPR003594">
    <property type="entry name" value="HATPase_dom"/>
</dbReference>
<dbReference type="PANTHER" id="PTHR44936">
    <property type="entry name" value="SENSOR PROTEIN CREC"/>
    <property type="match status" value="1"/>
</dbReference>
<feature type="transmembrane region" description="Helical" evidence="7">
    <location>
        <begin position="6"/>
        <end position="30"/>
    </location>
</feature>
<dbReference type="InterPro" id="IPR050980">
    <property type="entry name" value="2C_sensor_his_kinase"/>
</dbReference>
<dbReference type="OrthoDB" id="9785691at2"/>
<feature type="domain" description="Histidine kinase" evidence="8">
    <location>
        <begin position="485"/>
        <end position="687"/>
    </location>
</feature>
<feature type="transmembrane region" description="Helical" evidence="7">
    <location>
        <begin position="261"/>
        <end position="281"/>
    </location>
</feature>
<sequence length="702" mass="75111">MPADAAWSLLGFALNLAGAVACALVAALLWRRASPRSERPAAIAALLITAVWCVTAAAWGAGSTAAEIIESARNLAWVVVLYRLFGNDGRDQMLAPIRPLVMVLCLVECLLPLVTLLDARFGADKGLHAVAFSVTASLRTLVAVGALVLVHNLYAGASPVARQILRWPAAALTVFWTFQLNFYAAAWFTQSMPAEVSALRGLVPAAVASLLAVAANARAADLKLVPSRAVAFQSLSLALIGLYLAGMLLVSRWLSLLGGDLGRLTQVAFLFAAVTAAVFWLPSGKVRGWLRVNAFKHLFQHRYDYRAEWLRFTATIGRAGPDAPALPDRAAQALADITDSTGAVLLLPADDGAFTLAGSWQWPGAPAPGNACDPEFAAFLERGGMVIELDDVRAGTDRFGEAALVPGWLRDDPKAWAVIPLIHFDRLVGVAVLARPPIARRLDWEDFDLLKTVGSQLASFLAEQAGHEALVEAARFDDFNRRIAFVMHDIKNLASQMSLLARNAERHADNPEFRKDMLVTLTKSAEKLNALLARLGRYGAPSPSARLPIDLAAMAQRVAGRYAGGHPVQLTRCDPCIVLGDPDGLEQALVHLVQNAVEASAPAMPVYLDVSCDGLQGRIEIVDAGAGMTPRFVREGLFKPFVSSKTGGFGIGAFEARELVRGMGGRLDVLSREGLGTRFAIVLPLSAAAEFIAEHPRVNEVA</sequence>
<accession>A0A6I4T8T6</accession>
<dbReference type="SUPFAM" id="SSF55781">
    <property type="entry name" value="GAF domain-like"/>
    <property type="match status" value="1"/>
</dbReference>
<dbReference type="PROSITE" id="PS50109">
    <property type="entry name" value="HIS_KIN"/>
    <property type="match status" value="1"/>
</dbReference>
<feature type="transmembrane region" description="Helical" evidence="7">
    <location>
        <begin position="97"/>
        <end position="117"/>
    </location>
</feature>
<keyword evidence="10" id="KW-1185">Reference proteome</keyword>
<dbReference type="Gene3D" id="3.30.450.40">
    <property type="match status" value="1"/>
</dbReference>
<dbReference type="AlphaFoldDB" id="A0A6I4T8T6"/>
<dbReference type="InterPro" id="IPR004358">
    <property type="entry name" value="Sig_transdc_His_kin-like_C"/>
</dbReference>
<dbReference type="InterPro" id="IPR005467">
    <property type="entry name" value="His_kinase_dom"/>
</dbReference>
<evidence type="ECO:0000313" key="9">
    <source>
        <dbReference type="EMBL" id="MXO73969.1"/>
    </source>
</evidence>
<dbReference type="InterPro" id="IPR029016">
    <property type="entry name" value="GAF-like_dom_sf"/>
</dbReference>
<keyword evidence="6" id="KW-0902">Two-component regulatory system</keyword>
<keyword evidence="7" id="KW-1133">Transmembrane helix</keyword>
<dbReference type="EC" id="2.7.13.3" evidence="2"/>
<name>A0A6I4T8T6_9SPHN</name>
<dbReference type="Pfam" id="PF01590">
    <property type="entry name" value="GAF"/>
    <property type="match status" value="1"/>
</dbReference>
<evidence type="ECO:0000256" key="7">
    <source>
        <dbReference type="SAM" id="Phobius"/>
    </source>
</evidence>
<evidence type="ECO:0000256" key="5">
    <source>
        <dbReference type="ARBA" id="ARBA00022777"/>
    </source>
</evidence>
<dbReference type="GO" id="GO:0004673">
    <property type="term" value="F:protein histidine kinase activity"/>
    <property type="evidence" value="ECO:0007669"/>
    <property type="project" value="UniProtKB-EC"/>
</dbReference>
<feature type="transmembrane region" description="Helical" evidence="7">
    <location>
        <begin position="42"/>
        <end position="62"/>
    </location>
</feature>
<dbReference type="Proteomes" id="UP000439522">
    <property type="component" value="Unassembled WGS sequence"/>
</dbReference>
<dbReference type="Gene3D" id="3.30.565.10">
    <property type="entry name" value="Histidine kinase-like ATPase, C-terminal domain"/>
    <property type="match status" value="1"/>
</dbReference>
<comment type="catalytic activity">
    <reaction evidence="1">
        <text>ATP + protein L-histidine = ADP + protein N-phospho-L-histidine.</text>
        <dbReference type="EC" id="2.7.13.3"/>
    </reaction>
</comment>
<dbReference type="PANTHER" id="PTHR44936:SF9">
    <property type="entry name" value="SENSOR PROTEIN CREC"/>
    <property type="match status" value="1"/>
</dbReference>
<dbReference type="SMART" id="SM00387">
    <property type="entry name" value="HATPase_c"/>
    <property type="match status" value="1"/>
</dbReference>
<reference evidence="9 10" key="1">
    <citation type="submission" date="2019-12" db="EMBL/GenBank/DDBJ databases">
        <title>Genomic-based taxomic classification of the family Erythrobacteraceae.</title>
        <authorList>
            <person name="Xu L."/>
        </authorList>
    </citation>
    <scope>NUCLEOTIDE SEQUENCE [LARGE SCALE GENOMIC DNA]</scope>
    <source>
        <strain evidence="9 10">100921-2</strain>
    </source>
</reference>
<keyword evidence="3" id="KW-0597">Phosphoprotein</keyword>
<keyword evidence="4 9" id="KW-0808">Transferase</keyword>
<keyword evidence="5 9" id="KW-0418">Kinase</keyword>
<keyword evidence="7" id="KW-0812">Transmembrane</keyword>
<evidence type="ECO:0000256" key="4">
    <source>
        <dbReference type="ARBA" id="ARBA00022679"/>
    </source>
</evidence>
<gene>
    <name evidence="9" type="primary">prsK</name>
    <name evidence="9" type="ORF">GRI40_01870</name>
</gene>
<dbReference type="NCBIfam" id="TIGR02916">
    <property type="entry name" value="PEP_his_kin"/>
    <property type="match status" value="1"/>
</dbReference>
<evidence type="ECO:0000259" key="8">
    <source>
        <dbReference type="PROSITE" id="PS50109"/>
    </source>
</evidence>
<dbReference type="SUPFAM" id="SSF55874">
    <property type="entry name" value="ATPase domain of HSP90 chaperone/DNA topoisomerase II/histidine kinase"/>
    <property type="match status" value="1"/>
</dbReference>
<dbReference type="InterPro" id="IPR014265">
    <property type="entry name" value="XrtA/PrsK"/>
</dbReference>
<comment type="caution">
    <text evidence="9">The sequence shown here is derived from an EMBL/GenBank/DDBJ whole genome shotgun (WGS) entry which is preliminary data.</text>
</comment>
<dbReference type="InterPro" id="IPR036890">
    <property type="entry name" value="HATPase_C_sf"/>
</dbReference>
<dbReference type="GO" id="GO:0000160">
    <property type="term" value="P:phosphorelay signal transduction system"/>
    <property type="evidence" value="ECO:0007669"/>
    <property type="project" value="UniProtKB-KW"/>
</dbReference>
<feature type="transmembrane region" description="Helical" evidence="7">
    <location>
        <begin position="129"/>
        <end position="155"/>
    </location>
</feature>
<dbReference type="EMBL" id="WTZA01000001">
    <property type="protein sequence ID" value="MXO73969.1"/>
    <property type="molecule type" value="Genomic_DNA"/>
</dbReference>
<feature type="transmembrane region" description="Helical" evidence="7">
    <location>
        <begin position="198"/>
        <end position="217"/>
    </location>
</feature>
<protein>
    <recommendedName>
        <fullName evidence="2">histidine kinase</fullName>
        <ecNumber evidence="2">2.7.13.3</ecNumber>
    </recommendedName>
</protein>
<feature type="transmembrane region" description="Helical" evidence="7">
    <location>
        <begin position="229"/>
        <end position="249"/>
    </location>
</feature>
<dbReference type="Pfam" id="PF02518">
    <property type="entry name" value="HATPase_c"/>
    <property type="match status" value="1"/>
</dbReference>
<dbReference type="RefSeq" id="WP_160609770.1">
    <property type="nucleotide sequence ID" value="NZ_WTZA01000001.1"/>
</dbReference>
<evidence type="ECO:0000256" key="2">
    <source>
        <dbReference type="ARBA" id="ARBA00012438"/>
    </source>
</evidence>
<evidence type="ECO:0000256" key="3">
    <source>
        <dbReference type="ARBA" id="ARBA00022553"/>
    </source>
</evidence>
<feature type="transmembrane region" description="Helical" evidence="7">
    <location>
        <begin position="167"/>
        <end position="186"/>
    </location>
</feature>
<keyword evidence="7" id="KW-0472">Membrane</keyword>
<evidence type="ECO:0000256" key="1">
    <source>
        <dbReference type="ARBA" id="ARBA00000085"/>
    </source>
</evidence>
<dbReference type="InterPro" id="IPR003018">
    <property type="entry name" value="GAF"/>
</dbReference>
<dbReference type="PRINTS" id="PR00344">
    <property type="entry name" value="BCTRLSENSOR"/>
</dbReference>
<organism evidence="9 10">
    <name type="scientific">Tsuneonella aeria</name>
    <dbReference type="NCBI Taxonomy" id="1837929"/>
    <lineage>
        <taxon>Bacteria</taxon>
        <taxon>Pseudomonadati</taxon>
        <taxon>Pseudomonadota</taxon>
        <taxon>Alphaproteobacteria</taxon>
        <taxon>Sphingomonadales</taxon>
        <taxon>Erythrobacteraceae</taxon>
        <taxon>Tsuneonella</taxon>
    </lineage>
</organism>
<evidence type="ECO:0000313" key="10">
    <source>
        <dbReference type="Proteomes" id="UP000439522"/>
    </source>
</evidence>
<proteinExistence type="predicted"/>